<feature type="compositionally biased region" description="Low complexity" evidence="1">
    <location>
        <begin position="101"/>
        <end position="110"/>
    </location>
</feature>
<feature type="region of interest" description="Disordered" evidence="1">
    <location>
        <begin position="91"/>
        <end position="113"/>
    </location>
</feature>
<proteinExistence type="predicted"/>
<gene>
    <name evidence="3" type="ORF">EV189_0142</name>
</gene>
<keyword evidence="4" id="KW-1185">Reference proteome</keyword>
<keyword evidence="2" id="KW-0732">Signal</keyword>
<dbReference type="RefSeq" id="WP_130491040.1">
    <property type="nucleotide sequence ID" value="NZ_SGXD01000001.1"/>
</dbReference>
<protein>
    <recommendedName>
        <fullName evidence="5">Lipoprotein</fullName>
    </recommendedName>
</protein>
<organism evidence="3 4">
    <name type="scientific">Motilibacter rhizosphaerae</name>
    <dbReference type="NCBI Taxonomy" id="598652"/>
    <lineage>
        <taxon>Bacteria</taxon>
        <taxon>Bacillati</taxon>
        <taxon>Actinomycetota</taxon>
        <taxon>Actinomycetes</taxon>
        <taxon>Motilibacterales</taxon>
        <taxon>Motilibacteraceae</taxon>
        <taxon>Motilibacter</taxon>
    </lineage>
</organism>
<evidence type="ECO:0000256" key="2">
    <source>
        <dbReference type="SAM" id="SignalP"/>
    </source>
</evidence>
<sequence>MRTTDRRVKVAGAGAVASLAVAGLLGGCAQTSAKLSAHDAVENLKKAKAASFTLHIADPDGELQKSSTSASDKRDAQIVADSSLVVTVDPEGDQTLGQAGTATSAPSASTDPAKSLAHSGTFAMVWKHGGKDVATLRSIEGVLYAKLDPAAYQEATGTALPLDAESAAMFSSVVEGIKAGKWLRLDLTSVYSKLQAAGLNKSSPLGTTQPDPAVARRLASELLGAASVATTVSKDGGTTKVDWSADVRKTLDAWLEILQKPEYAKLFGAASSSITAQKSTIDQLPGTPVTGTLTVKDKHLTQATLDLSSVVALSKDPESIAHVKTSKLVVDIDDSPAAVTAPSADDVVQLDQLVDLALGGLKQFGSAAAPSSGAVTD</sequence>
<name>A0A4Q7NWY4_9ACTN</name>
<reference evidence="3 4" key="1">
    <citation type="submission" date="2019-02" db="EMBL/GenBank/DDBJ databases">
        <title>Genomic Encyclopedia of Type Strains, Phase IV (KMG-IV): sequencing the most valuable type-strain genomes for metagenomic binning, comparative biology and taxonomic classification.</title>
        <authorList>
            <person name="Goeker M."/>
        </authorList>
    </citation>
    <scope>NUCLEOTIDE SEQUENCE [LARGE SCALE GENOMIC DNA]</scope>
    <source>
        <strain evidence="3 4">DSM 45622</strain>
    </source>
</reference>
<evidence type="ECO:0000313" key="3">
    <source>
        <dbReference type="EMBL" id="RZS90912.1"/>
    </source>
</evidence>
<feature type="signal peptide" evidence="2">
    <location>
        <begin position="1"/>
        <end position="22"/>
    </location>
</feature>
<comment type="caution">
    <text evidence="3">The sequence shown here is derived from an EMBL/GenBank/DDBJ whole genome shotgun (WGS) entry which is preliminary data.</text>
</comment>
<dbReference type="PROSITE" id="PS51257">
    <property type="entry name" value="PROKAR_LIPOPROTEIN"/>
    <property type="match status" value="1"/>
</dbReference>
<dbReference type="Proteomes" id="UP000293638">
    <property type="component" value="Unassembled WGS sequence"/>
</dbReference>
<evidence type="ECO:0000313" key="4">
    <source>
        <dbReference type="Proteomes" id="UP000293638"/>
    </source>
</evidence>
<evidence type="ECO:0000256" key="1">
    <source>
        <dbReference type="SAM" id="MobiDB-lite"/>
    </source>
</evidence>
<dbReference type="EMBL" id="SGXD01000001">
    <property type="protein sequence ID" value="RZS90912.1"/>
    <property type="molecule type" value="Genomic_DNA"/>
</dbReference>
<dbReference type="OrthoDB" id="9833788at2"/>
<dbReference type="AlphaFoldDB" id="A0A4Q7NWY4"/>
<accession>A0A4Q7NWY4</accession>
<feature type="chain" id="PRO_5039714425" description="Lipoprotein" evidence="2">
    <location>
        <begin position="23"/>
        <end position="377"/>
    </location>
</feature>
<evidence type="ECO:0008006" key="5">
    <source>
        <dbReference type="Google" id="ProtNLM"/>
    </source>
</evidence>